<keyword evidence="2" id="KW-1185">Reference proteome</keyword>
<dbReference type="EMBL" id="BAABGM010000016">
    <property type="protein sequence ID" value="GAA4409308.1"/>
    <property type="molecule type" value="Genomic_DNA"/>
</dbReference>
<dbReference type="RefSeq" id="WP_345207037.1">
    <property type="nucleotide sequence ID" value="NZ_BAABGM010000016.1"/>
</dbReference>
<sequence length="215" mass="23422">MTALLGGAANPLGAVVQFIHAPIGGVADAVAPRFTASPANAGLMDALSLLLPFESPWSRILLAPCGDWTALVNNGLYGGDSTAPGPAISRALNVECVVASAVPRYGPGHEQTQLEVFGPAGEPPLMYIRSLSATATDGRWEWYASGTPFEFEATERYTRRRKRDRFDRELLLDYLEHSGIPARTDTAYGPAILLQERAQYERRNMTLEEARADFR</sequence>
<accession>A0ABP8KL81</accession>
<proteinExistence type="predicted"/>
<organism evidence="1 2">
    <name type="scientific">Fodinibacter luteus</name>
    <dbReference type="NCBI Taxonomy" id="552064"/>
    <lineage>
        <taxon>Bacteria</taxon>
        <taxon>Bacillati</taxon>
        <taxon>Actinomycetota</taxon>
        <taxon>Actinomycetes</taxon>
        <taxon>Micrococcales</taxon>
        <taxon>Intrasporangiaceae</taxon>
        <taxon>Fodinibacter (ex Wang et al. 2009)</taxon>
    </lineage>
</organism>
<comment type="caution">
    <text evidence="1">The sequence shown here is derived from an EMBL/GenBank/DDBJ whole genome shotgun (WGS) entry which is preliminary data.</text>
</comment>
<gene>
    <name evidence="1" type="ORF">GCM10023168_27920</name>
</gene>
<name>A0ABP8KL81_9MICO</name>
<protein>
    <submittedName>
        <fullName evidence="1">Uncharacterized protein</fullName>
    </submittedName>
</protein>
<dbReference type="Proteomes" id="UP001500945">
    <property type="component" value="Unassembled WGS sequence"/>
</dbReference>
<evidence type="ECO:0000313" key="2">
    <source>
        <dbReference type="Proteomes" id="UP001500945"/>
    </source>
</evidence>
<reference evidence="2" key="1">
    <citation type="journal article" date="2019" name="Int. J. Syst. Evol. Microbiol.">
        <title>The Global Catalogue of Microorganisms (GCM) 10K type strain sequencing project: providing services to taxonomists for standard genome sequencing and annotation.</title>
        <authorList>
            <consortium name="The Broad Institute Genomics Platform"/>
            <consortium name="The Broad Institute Genome Sequencing Center for Infectious Disease"/>
            <person name="Wu L."/>
            <person name="Ma J."/>
        </authorList>
    </citation>
    <scope>NUCLEOTIDE SEQUENCE [LARGE SCALE GENOMIC DNA]</scope>
    <source>
        <strain evidence="2">JCM 17809</strain>
    </source>
</reference>
<evidence type="ECO:0000313" key="1">
    <source>
        <dbReference type="EMBL" id="GAA4409308.1"/>
    </source>
</evidence>